<evidence type="ECO:0000256" key="5">
    <source>
        <dbReference type="ARBA" id="ARBA00023136"/>
    </source>
</evidence>
<evidence type="ECO:0000256" key="1">
    <source>
        <dbReference type="ARBA" id="ARBA00004651"/>
    </source>
</evidence>
<proteinExistence type="predicted"/>
<evidence type="ECO:0000313" key="8">
    <source>
        <dbReference type="Proteomes" id="UP001596383"/>
    </source>
</evidence>
<dbReference type="AlphaFoldDB" id="A0ABD5SN54"/>
<comment type="caution">
    <text evidence="7">The sequence shown here is derived from an EMBL/GenBank/DDBJ whole genome shotgun (WGS) entry which is preliminary data.</text>
</comment>
<feature type="transmembrane region" description="Helical" evidence="6">
    <location>
        <begin position="182"/>
        <end position="201"/>
    </location>
</feature>
<dbReference type="GO" id="GO:0005886">
    <property type="term" value="C:plasma membrane"/>
    <property type="evidence" value="ECO:0007669"/>
    <property type="project" value="UniProtKB-SubCell"/>
</dbReference>
<name>A0ABD5SN54_9EURY</name>
<evidence type="ECO:0000256" key="4">
    <source>
        <dbReference type="ARBA" id="ARBA00022989"/>
    </source>
</evidence>
<dbReference type="EMBL" id="JBHSWV010000230">
    <property type="protein sequence ID" value="MFC6766294.1"/>
    <property type="molecule type" value="Genomic_DNA"/>
</dbReference>
<feature type="transmembrane region" description="Helical" evidence="6">
    <location>
        <begin position="391"/>
        <end position="414"/>
    </location>
</feature>
<organism evidence="7 8">
    <name type="scientific">Natrinema soli</name>
    <dbReference type="NCBI Taxonomy" id="1930624"/>
    <lineage>
        <taxon>Archaea</taxon>
        <taxon>Methanobacteriati</taxon>
        <taxon>Methanobacteriota</taxon>
        <taxon>Stenosarchaea group</taxon>
        <taxon>Halobacteria</taxon>
        <taxon>Halobacteriales</taxon>
        <taxon>Natrialbaceae</taxon>
        <taxon>Natrinema</taxon>
    </lineage>
</organism>
<comment type="subcellular location">
    <subcellularLocation>
        <location evidence="1">Cell membrane</location>
        <topology evidence="1">Multi-pass membrane protein</topology>
    </subcellularLocation>
</comment>
<evidence type="ECO:0000256" key="2">
    <source>
        <dbReference type="ARBA" id="ARBA00022475"/>
    </source>
</evidence>
<evidence type="ECO:0000256" key="3">
    <source>
        <dbReference type="ARBA" id="ARBA00022692"/>
    </source>
</evidence>
<dbReference type="InterPro" id="IPR050833">
    <property type="entry name" value="Poly_Biosynth_Transport"/>
</dbReference>
<feature type="transmembrane region" description="Helical" evidence="6">
    <location>
        <begin position="154"/>
        <end position="176"/>
    </location>
</feature>
<reference evidence="7 8" key="1">
    <citation type="journal article" date="2019" name="Int. J. Syst. Evol. Microbiol.">
        <title>The Global Catalogue of Microorganisms (GCM) 10K type strain sequencing project: providing services to taxonomists for standard genome sequencing and annotation.</title>
        <authorList>
            <consortium name="The Broad Institute Genomics Platform"/>
            <consortium name="The Broad Institute Genome Sequencing Center for Infectious Disease"/>
            <person name="Wu L."/>
            <person name="Ma J."/>
        </authorList>
    </citation>
    <scope>NUCLEOTIDE SEQUENCE [LARGE SCALE GENOMIC DNA]</scope>
    <source>
        <strain evidence="7 8">LMG 29247</strain>
    </source>
</reference>
<gene>
    <name evidence="7" type="ORF">ACFQE6_15235</name>
</gene>
<evidence type="ECO:0000256" key="6">
    <source>
        <dbReference type="SAM" id="Phobius"/>
    </source>
</evidence>
<feature type="transmembrane region" description="Helical" evidence="6">
    <location>
        <begin position="303"/>
        <end position="321"/>
    </location>
</feature>
<keyword evidence="4 6" id="KW-1133">Transmembrane helix</keyword>
<protein>
    <submittedName>
        <fullName evidence="7">Flippase</fullName>
    </submittedName>
</protein>
<dbReference type="InterPro" id="IPR002797">
    <property type="entry name" value="Polysacc_synth"/>
</dbReference>
<keyword evidence="5 6" id="KW-0472">Membrane</keyword>
<feature type="transmembrane region" description="Helical" evidence="6">
    <location>
        <begin position="426"/>
        <end position="448"/>
    </location>
</feature>
<dbReference type="PANTHER" id="PTHR30250">
    <property type="entry name" value="PST FAMILY PREDICTED COLANIC ACID TRANSPORTER"/>
    <property type="match status" value="1"/>
</dbReference>
<evidence type="ECO:0000313" key="7">
    <source>
        <dbReference type="EMBL" id="MFC6766294.1"/>
    </source>
</evidence>
<dbReference type="Pfam" id="PF01943">
    <property type="entry name" value="Polysacc_synt"/>
    <property type="match status" value="1"/>
</dbReference>
<dbReference type="PANTHER" id="PTHR30250:SF11">
    <property type="entry name" value="O-ANTIGEN TRANSPORTER-RELATED"/>
    <property type="match status" value="1"/>
</dbReference>
<dbReference type="Proteomes" id="UP001596383">
    <property type="component" value="Unassembled WGS sequence"/>
</dbReference>
<sequence>MSVTERIVDGFKATLGARLVTNLANGVLMLLLARELLTPDEYGLLFFVIAVIGVAGMFTDLGIGRSAARYISESKESDSGKVPYLLRTSLGFRLVLIGIVSTTLVVGHEQLAALLETPEAATLLLVGGVYLVFQSLNSYTQTVFQGFNQVELSAVVNVVNNVTRVGFVVAFTVLGLGVVGAMMGYLVGAVLAAGVGIVLLYRRFYVTYDDDGGETTLRNRMLRYSIPLTASTSASILDNRIDTVLVGFFLNPLAVSYYVLSKQITEFVLVPAGSLGFSVSPTYGEQKANDALEEAARIYESTLQYVLLLYIPAAVGLILVADPAIRLVFGADYAGAVPVLQLMAIYVIFQAITNVTTNGLDYLGRASDRAIAKGVTSAANAVLNVLLIPRFGVAGAAFATVVTYGIYTAVNVFVMYREIAFDYGGVGRSVALIALISAGMGVAVLVLVPYVSNLIALTGVIALGVGIWGCLITFSGLVDPRETLALLT</sequence>
<keyword evidence="8" id="KW-1185">Reference proteome</keyword>
<dbReference type="RefSeq" id="WP_273739259.1">
    <property type="nucleotide sequence ID" value="NZ_JAQIVI010000230.1"/>
</dbReference>
<feature type="transmembrane region" description="Helical" evidence="6">
    <location>
        <begin position="42"/>
        <end position="63"/>
    </location>
</feature>
<feature type="transmembrane region" description="Helical" evidence="6">
    <location>
        <begin position="111"/>
        <end position="133"/>
    </location>
</feature>
<feature type="transmembrane region" description="Helical" evidence="6">
    <location>
        <begin position="84"/>
        <end position="105"/>
    </location>
</feature>
<accession>A0ABD5SN54</accession>
<dbReference type="CDD" id="cd13128">
    <property type="entry name" value="MATE_Wzx_like"/>
    <property type="match status" value="1"/>
</dbReference>
<keyword evidence="3 6" id="KW-0812">Transmembrane</keyword>
<feature type="transmembrane region" description="Helical" evidence="6">
    <location>
        <begin position="333"/>
        <end position="352"/>
    </location>
</feature>
<feature type="transmembrane region" description="Helical" evidence="6">
    <location>
        <begin position="454"/>
        <end position="478"/>
    </location>
</feature>
<keyword evidence="2" id="KW-1003">Cell membrane</keyword>